<evidence type="ECO:0000313" key="3">
    <source>
        <dbReference type="EMBL" id="EJT77112.1"/>
    </source>
</evidence>
<protein>
    <recommendedName>
        <fullName evidence="2">Rhamnogalacturonase A/B/Epimerase-like pectate lyase domain-containing protein</fullName>
    </recommendedName>
</protein>
<reference evidence="3" key="3">
    <citation type="submission" date="2010-09" db="EMBL/GenBank/DDBJ databases">
        <title>Annotation of Gaeumannomyces graminis var. tritici R3-111a-1.</title>
        <authorList>
            <consortium name="The Broad Institute Genome Sequencing Platform"/>
            <person name="Ma L.-J."/>
            <person name="Dead R."/>
            <person name="Young S.K."/>
            <person name="Zeng Q."/>
            <person name="Gargeya S."/>
            <person name="Fitzgerald M."/>
            <person name="Haas B."/>
            <person name="Abouelleil A."/>
            <person name="Alvarado L."/>
            <person name="Arachchi H.M."/>
            <person name="Berlin A."/>
            <person name="Brown A."/>
            <person name="Chapman S.B."/>
            <person name="Chen Z."/>
            <person name="Dunbar C."/>
            <person name="Freedman E."/>
            <person name="Gearin G."/>
            <person name="Gellesch M."/>
            <person name="Goldberg J."/>
            <person name="Griggs A."/>
            <person name="Gujja S."/>
            <person name="Heiman D."/>
            <person name="Howarth C."/>
            <person name="Larson L."/>
            <person name="Lui A."/>
            <person name="MacDonald P.J.P."/>
            <person name="Mehta T."/>
            <person name="Montmayeur A."/>
            <person name="Murphy C."/>
            <person name="Neiman D."/>
            <person name="Pearson M."/>
            <person name="Priest M."/>
            <person name="Roberts A."/>
            <person name="Saif S."/>
            <person name="Shea T."/>
            <person name="Shenoy N."/>
            <person name="Sisk P."/>
            <person name="Stolte C."/>
            <person name="Sykes S."/>
            <person name="Yandava C."/>
            <person name="Wortman J."/>
            <person name="Nusbaum C."/>
            <person name="Birren B."/>
        </authorList>
    </citation>
    <scope>NUCLEOTIDE SEQUENCE</scope>
    <source>
        <strain evidence="3">R3-111a-1</strain>
    </source>
</reference>
<evidence type="ECO:0000313" key="5">
    <source>
        <dbReference type="Proteomes" id="UP000006039"/>
    </source>
</evidence>
<dbReference type="Pfam" id="PF12708">
    <property type="entry name" value="Pect-lyase_RHGA_epim"/>
    <property type="match status" value="2"/>
</dbReference>
<keyword evidence="5" id="KW-1185">Reference proteome</keyword>
<dbReference type="RefSeq" id="XP_009223112.1">
    <property type="nucleotide sequence ID" value="XM_009224848.1"/>
</dbReference>
<reference evidence="4" key="5">
    <citation type="submission" date="2018-04" db="UniProtKB">
        <authorList>
            <consortium name="EnsemblFungi"/>
        </authorList>
    </citation>
    <scope>IDENTIFICATION</scope>
    <source>
        <strain evidence="4">R3-111a-1</strain>
    </source>
</reference>
<dbReference type="InterPro" id="IPR011050">
    <property type="entry name" value="Pectin_lyase_fold/virulence"/>
</dbReference>
<evidence type="ECO:0000256" key="1">
    <source>
        <dbReference type="SAM" id="SignalP"/>
    </source>
</evidence>
<dbReference type="OrthoDB" id="1046782at2759"/>
<dbReference type="eggNOG" id="ENOG502QV54">
    <property type="taxonomic scope" value="Eukaryota"/>
</dbReference>
<proteinExistence type="predicted"/>
<evidence type="ECO:0000259" key="2">
    <source>
        <dbReference type="Pfam" id="PF12708"/>
    </source>
</evidence>
<feature type="domain" description="Rhamnogalacturonase A/B/Epimerase-like pectate lyase" evidence="2">
    <location>
        <begin position="412"/>
        <end position="465"/>
    </location>
</feature>
<keyword evidence="1" id="KW-0732">Signal</keyword>
<dbReference type="PANTHER" id="PTHR33928:SF2">
    <property type="entry name" value="PECTATE LYASE SUPERFAMILY PROTEIN DOMAIN-CONTAINING PROTEIN-RELATED"/>
    <property type="match status" value="1"/>
</dbReference>
<dbReference type="EMBL" id="GL385397">
    <property type="protein sequence ID" value="EJT77112.1"/>
    <property type="molecule type" value="Genomic_DNA"/>
</dbReference>
<feature type="chain" id="PRO_5015094728" description="Rhamnogalacturonase A/B/Epimerase-like pectate lyase domain-containing protein" evidence="1">
    <location>
        <begin position="21"/>
        <end position="792"/>
    </location>
</feature>
<dbReference type="Proteomes" id="UP000006039">
    <property type="component" value="Unassembled WGS sequence"/>
</dbReference>
<feature type="signal peptide" evidence="1">
    <location>
        <begin position="1"/>
        <end position="20"/>
    </location>
</feature>
<dbReference type="FunFam" id="2.160.20.10:FF:000049">
    <property type="entry name" value="Putative exo-beta-1,3-glucanase"/>
    <property type="match status" value="1"/>
</dbReference>
<organism evidence="3">
    <name type="scientific">Gaeumannomyces tritici (strain R3-111a-1)</name>
    <name type="common">Wheat and barley take-all root rot fungus</name>
    <name type="synonym">Gaeumannomyces graminis var. tritici</name>
    <dbReference type="NCBI Taxonomy" id="644352"/>
    <lineage>
        <taxon>Eukaryota</taxon>
        <taxon>Fungi</taxon>
        <taxon>Dikarya</taxon>
        <taxon>Ascomycota</taxon>
        <taxon>Pezizomycotina</taxon>
        <taxon>Sordariomycetes</taxon>
        <taxon>Sordariomycetidae</taxon>
        <taxon>Magnaporthales</taxon>
        <taxon>Magnaporthaceae</taxon>
        <taxon>Gaeumannomyces</taxon>
    </lineage>
</organism>
<dbReference type="SUPFAM" id="SSF51126">
    <property type="entry name" value="Pectin lyase-like"/>
    <property type="match status" value="2"/>
</dbReference>
<dbReference type="AlphaFoldDB" id="J3P0H9"/>
<name>J3P0H9_GAET3</name>
<feature type="domain" description="Rhamnogalacturonase A/B/Epimerase-like pectate lyase" evidence="2">
    <location>
        <begin position="73"/>
        <end position="288"/>
    </location>
</feature>
<reference evidence="5" key="1">
    <citation type="submission" date="2010-07" db="EMBL/GenBank/DDBJ databases">
        <title>The genome sequence of Gaeumannomyces graminis var. tritici strain R3-111a-1.</title>
        <authorList>
            <consortium name="The Broad Institute Genome Sequencing Platform"/>
            <person name="Ma L.-J."/>
            <person name="Dead R."/>
            <person name="Young S."/>
            <person name="Zeng Q."/>
            <person name="Koehrsen M."/>
            <person name="Alvarado L."/>
            <person name="Berlin A."/>
            <person name="Chapman S.B."/>
            <person name="Chen Z."/>
            <person name="Freedman E."/>
            <person name="Gellesch M."/>
            <person name="Goldberg J."/>
            <person name="Griggs A."/>
            <person name="Gujja S."/>
            <person name="Heilman E.R."/>
            <person name="Heiman D."/>
            <person name="Hepburn T."/>
            <person name="Howarth C."/>
            <person name="Jen D."/>
            <person name="Larson L."/>
            <person name="Mehta T."/>
            <person name="Neiman D."/>
            <person name="Pearson M."/>
            <person name="Roberts A."/>
            <person name="Saif S."/>
            <person name="Shea T."/>
            <person name="Shenoy N."/>
            <person name="Sisk P."/>
            <person name="Stolte C."/>
            <person name="Sykes S."/>
            <person name="Walk T."/>
            <person name="White J."/>
            <person name="Yandava C."/>
            <person name="Haas B."/>
            <person name="Nusbaum C."/>
            <person name="Birren B."/>
        </authorList>
    </citation>
    <scope>NUCLEOTIDE SEQUENCE [LARGE SCALE GENOMIC DNA]</scope>
    <source>
        <strain evidence="5">R3-111a-1</strain>
    </source>
</reference>
<dbReference type="Gene3D" id="2.160.20.10">
    <property type="entry name" value="Single-stranded right-handed beta-helix, Pectin lyase-like"/>
    <property type="match status" value="2"/>
</dbReference>
<gene>
    <name evidence="4" type="primary">20347482</name>
    <name evidence="3" type="ORF">GGTG_07024</name>
</gene>
<reference evidence="4" key="4">
    <citation type="journal article" date="2015" name="G3 (Bethesda)">
        <title>Genome sequences of three phytopathogenic species of the Magnaporthaceae family of fungi.</title>
        <authorList>
            <person name="Okagaki L.H."/>
            <person name="Nunes C.C."/>
            <person name="Sailsbery J."/>
            <person name="Clay B."/>
            <person name="Brown D."/>
            <person name="John T."/>
            <person name="Oh Y."/>
            <person name="Young N."/>
            <person name="Fitzgerald M."/>
            <person name="Haas B.J."/>
            <person name="Zeng Q."/>
            <person name="Young S."/>
            <person name="Adiconis X."/>
            <person name="Fan L."/>
            <person name="Levin J.Z."/>
            <person name="Mitchell T.K."/>
            <person name="Okubara P.A."/>
            <person name="Farman M.L."/>
            <person name="Kohn L.M."/>
            <person name="Birren B."/>
            <person name="Ma L.-J."/>
            <person name="Dean R.A."/>
        </authorList>
    </citation>
    <scope>NUCLEOTIDE SEQUENCE</scope>
    <source>
        <strain evidence="4">R3-111a-1</strain>
    </source>
</reference>
<evidence type="ECO:0000313" key="4">
    <source>
        <dbReference type="EnsemblFungi" id="EJT77112"/>
    </source>
</evidence>
<dbReference type="InterPro" id="IPR024535">
    <property type="entry name" value="RHGA/B-epi-like_pectate_lyase"/>
</dbReference>
<reference evidence="3" key="2">
    <citation type="submission" date="2010-07" db="EMBL/GenBank/DDBJ databases">
        <authorList>
            <consortium name="The Broad Institute Genome Sequencing Platform"/>
            <consortium name="Broad Institute Genome Sequencing Center for Infectious Disease"/>
            <person name="Ma L.-J."/>
            <person name="Dead R."/>
            <person name="Young S."/>
            <person name="Zeng Q."/>
            <person name="Koehrsen M."/>
            <person name="Alvarado L."/>
            <person name="Berlin A."/>
            <person name="Chapman S.B."/>
            <person name="Chen Z."/>
            <person name="Freedman E."/>
            <person name="Gellesch M."/>
            <person name="Goldberg J."/>
            <person name="Griggs A."/>
            <person name="Gujja S."/>
            <person name="Heilman E.R."/>
            <person name="Heiman D."/>
            <person name="Hepburn T."/>
            <person name="Howarth C."/>
            <person name="Jen D."/>
            <person name="Larson L."/>
            <person name="Mehta T."/>
            <person name="Neiman D."/>
            <person name="Pearson M."/>
            <person name="Roberts A."/>
            <person name="Saif S."/>
            <person name="Shea T."/>
            <person name="Shenoy N."/>
            <person name="Sisk P."/>
            <person name="Stolte C."/>
            <person name="Sykes S."/>
            <person name="Walk T."/>
            <person name="White J."/>
            <person name="Yandava C."/>
            <person name="Haas B."/>
            <person name="Nusbaum C."/>
            <person name="Birren B."/>
        </authorList>
    </citation>
    <scope>NUCLEOTIDE SEQUENCE</scope>
    <source>
        <strain evidence="3">R3-111a-1</strain>
    </source>
</reference>
<dbReference type="InterPro" id="IPR039279">
    <property type="entry name" value="QRT3-like"/>
</dbReference>
<sequence length="792" mass="84588">MRTAAIFASALLAGARTVASLALPDDAAKVTVEARQQQCSGPVASNPSTWWRAQIGHNGTAPTSTDPTFQYYRTVVQYGADNTGAGDASDAFNFAINAWSREGNTVTTRPAYIYIPPGRYRIKKPIQMYVYTFLVGDPLNPPTLIADPELGERPVINGYDRWQGEGSPTKNFYMTLRNFKVDTTEIATDKAAVAIEWSVSQGTSFSNVHVVMPNFSKHIGMTMKEGGSGIIISDSVFEGGAVGIRLNSQQYQFKGLRFDRCTVGISVQHVFVAVVQDVSFSNCQYGIDMGEAGKTGALSLVDSSVNSCHAAVNAHVSGNGQGSLVLDNLRVAGGSVAVVAAGDGRTLRGPSVPEGETWVMGNANPQNYQPGTTYPIRRPSALVSGGKYFTMAIPQYEKYALDQFVSIKGDPEFSVVGDNVHDDGPAINAILRKHAGCKIIFFPQGIYLTKEAIYVPPGSRIVGEVFSTISGSGPRFADAANPQPVVMVGRPGERGVAQLSDLLVSAADVLPGAILAQVNMAGDRPGDVGMWNVVYRAGGSVDTQVSSKCAGADPIGCKAAFALLHVAKTASAYFEGVWGWVADHGLDPNLPAQNIAVGRGVLVESSGAQGGTWLVGTSFEHCVLYQYSYVGASNVYASLEQTEAPYWQGQGTPRRAPGPWTADSRYGDPTFANCAAQNAANNDQCYRAWGHHMVGSSQMVVHGSALWSFFNKMNDNAWQDPQCERTGSTCQLNMAYAERSRSTFWYTLSSKSTTNLVYDDGAVTASQFNNPGSWGAVVAAYLRRSDLPGLGA</sequence>
<dbReference type="GeneID" id="20347482"/>
<dbReference type="EnsemblFungi" id="EJT77112">
    <property type="protein sequence ID" value="EJT77112"/>
    <property type="gene ID" value="GGTG_07024"/>
</dbReference>
<dbReference type="HOGENOM" id="CLU_002540_2_2_1"/>
<accession>J3P0H9</accession>
<dbReference type="VEuPathDB" id="FungiDB:GGTG_07024"/>
<dbReference type="InterPro" id="IPR012334">
    <property type="entry name" value="Pectin_lyas_fold"/>
</dbReference>
<dbReference type="CDD" id="cd23668">
    <property type="entry name" value="GH55_beta13glucanase-like"/>
    <property type="match status" value="1"/>
</dbReference>
<dbReference type="PANTHER" id="PTHR33928">
    <property type="entry name" value="POLYGALACTURONASE QRT3"/>
    <property type="match status" value="1"/>
</dbReference>
<dbReference type="GO" id="GO:0004650">
    <property type="term" value="F:polygalacturonase activity"/>
    <property type="evidence" value="ECO:0007669"/>
    <property type="project" value="InterPro"/>
</dbReference>
<dbReference type="STRING" id="644352.J3P0H9"/>